<gene>
    <name evidence="1" type="ORF">BC938DRAFT_471941</name>
</gene>
<evidence type="ECO:0000313" key="1">
    <source>
        <dbReference type="EMBL" id="RUS25578.1"/>
    </source>
</evidence>
<sequence>MRICTGSKNSVRAYVNPPTGATKTLPFWSVVNYSAQNRLLKDKHITQTINSPIPSHPTITPVLARQSSFVRDRSADGRSAVP</sequence>
<organism evidence="1 2">
    <name type="scientific">Jimgerdemannia flammicorona</name>
    <dbReference type="NCBI Taxonomy" id="994334"/>
    <lineage>
        <taxon>Eukaryota</taxon>
        <taxon>Fungi</taxon>
        <taxon>Fungi incertae sedis</taxon>
        <taxon>Mucoromycota</taxon>
        <taxon>Mucoromycotina</taxon>
        <taxon>Endogonomycetes</taxon>
        <taxon>Endogonales</taxon>
        <taxon>Endogonaceae</taxon>
        <taxon>Jimgerdemannia</taxon>
    </lineage>
</organism>
<dbReference type="AlphaFoldDB" id="A0A433Q708"/>
<dbReference type="EMBL" id="RBNJ01012624">
    <property type="protein sequence ID" value="RUS25578.1"/>
    <property type="molecule type" value="Genomic_DNA"/>
</dbReference>
<dbReference type="Proteomes" id="UP000274822">
    <property type="component" value="Unassembled WGS sequence"/>
</dbReference>
<evidence type="ECO:0000313" key="2">
    <source>
        <dbReference type="Proteomes" id="UP000274822"/>
    </source>
</evidence>
<accession>A0A433Q708</accession>
<proteinExistence type="predicted"/>
<reference evidence="1 2" key="1">
    <citation type="journal article" date="2018" name="New Phytol.">
        <title>Phylogenomics of Endogonaceae and evolution of mycorrhizas within Mucoromycota.</title>
        <authorList>
            <person name="Chang Y."/>
            <person name="Desiro A."/>
            <person name="Na H."/>
            <person name="Sandor L."/>
            <person name="Lipzen A."/>
            <person name="Clum A."/>
            <person name="Barry K."/>
            <person name="Grigoriev I.V."/>
            <person name="Martin F.M."/>
            <person name="Stajich J.E."/>
            <person name="Smith M.E."/>
            <person name="Bonito G."/>
            <person name="Spatafora J.W."/>
        </authorList>
    </citation>
    <scope>NUCLEOTIDE SEQUENCE [LARGE SCALE GENOMIC DNA]</scope>
    <source>
        <strain evidence="1 2">AD002</strain>
    </source>
</reference>
<keyword evidence="2" id="KW-1185">Reference proteome</keyword>
<protein>
    <submittedName>
        <fullName evidence="1">Uncharacterized protein</fullName>
    </submittedName>
</protein>
<comment type="caution">
    <text evidence="1">The sequence shown here is derived from an EMBL/GenBank/DDBJ whole genome shotgun (WGS) entry which is preliminary data.</text>
</comment>
<name>A0A433Q708_9FUNG</name>